<dbReference type="FunFam" id="3.40.640.10:FF:000023">
    <property type="entry name" value="Transcriptional regulator, GntR family"/>
    <property type="match status" value="1"/>
</dbReference>
<dbReference type="InterPro" id="IPR004839">
    <property type="entry name" value="Aminotransferase_I/II_large"/>
</dbReference>
<dbReference type="Gene3D" id="1.10.10.10">
    <property type="entry name" value="Winged helix-like DNA-binding domain superfamily/Winged helix DNA-binding domain"/>
    <property type="match status" value="1"/>
</dbReference>
<dbReference type="InterPro" id="IPR036390">
    <property type="entry name" value="WH_DNA-bd_sf"/>
</dbReference>
<reference evidence="10 11" key="1">
    <citation type="submission" date="2019-07" db="EMBL/GenBank/DDBJ databases">
        <title>Genomic Encyclopedia of Type Strains, Phase III (KMG-III): the genomes of soil and plant-associated and newly described type strains.</title>
        <authorList>
            <person name="Whitman W."/>
        </authorList>
    </citation>
    <scope>NUCLEOTIDE SEQUENCE [LARGE SCALE GENOMIC DNA]</scope>
    <source>
        <strain evidence="10 11">BL24</strain>
    </source>
</reference>
<dbReference type="InterPro" id="IPR015424">
    <property type="entry name" value="PyrdxlP-dep_Trfase"/>
</dbReference>
<evidence type="ECO:0000256" key="3">
    <source>
        <dbReference type="ARBA" id="ARBA00022576"/>
    </source>
</evidence>
<comment type="similarity">
    <text evidence="2">In the C-terminal section; belongs to the class-I pyridoxal-phosphate-dependent aminotransferase family.</text>
</comment>
<dbReference type="AlphaFoldDB" id="A0A5S5CAR5"/>
<dbReference type="Pfam" id="PF00392">
    <property type="entry name" value="GntR"/>
    <property type="match status" value="1"/>
</dbReference>
<keyword evidence="4" id="KW-0808">Transferase</keyword>
<dbReference type="GO" id="GO:0030170">
    <property type="term" value="F:pyridoxal phosphate binding"/>
    <property type="evidence" value="ECO:0007669"/>
    <property type="project" value="InterPro"/>
</dbReference>
<dbReference type="PRINTS" id="PR00035">
    <property type="entry name" value="HTHGNTR"/>
</dbReference>
<dbReference type="RefSeq" id="WP_148928837.1">
    <property type="nucleotide sequence ID" value="NZ_VNHS01000003.1"/>
</dbReference>
<dbReference type="SUPFAM" id="SSF53383">
    <property type="entry name" value="PLP-dependent transferases"/>
    <property type="match status" value="1"/>
</dbReference>
<evidence type="ECO:0000256" key="8">
    <source>
        <dbReference type="ARBA" id="ARBA00023163"/>
    </source>
</evidence>
<dbReference type="Proteomes" id="UP000323257">
    <property type="component" value="Unassembled WGS sequence"/>
</dbReference>
<feature type="domain" description="HTH gntR-type" evidence="9">
    <location>
        <begin position="10"/>
        <end position="78"/>
    </location>
</feature>
<evidence type="ECO:0000256" key="7">
    <source>
        <dbReference type="ARBA" id="ARBA00023125"/>
    </source>
</evidence>
<keyword evidence="8" id="KW-0804">Transcription</keyword>
<dbReference type="InterPro" id="IPR000524">
    <property type="entry name" value="Tscrpt_reg_HTH_GntR"/>
</dbReference>
<proteinExistence type="inferred from homology"/>
<evidence type="ECO:0000256" key="1">
    <source>
        <dbReference type="ARBA" id="ARBA00001933"/>
    </source>
</evidence>
<sequence>MWRPDRASDRPLYQQIATNIEQRISLGEMPPGSPLPSERKLAQQLGVNRSTVMQAYEMLRASGLIESLTGSGTRVCRDREGSAPRQTPNWSRYVESGTLQPNLPLMRRIREGLQSGVPFINFAGGELAPDLSPNDAIADIMTSHPFREPLGYGNPQGYVPLRVALASFLLEQRGIAATDESILVTSGSQQSLYLLTQCLLNPGDAIAIENPSYAYSLAMFHSAGIRLFGLPVDDEGVHPDGIRSLHKQHRVRMVLLNPNYQNPTGTVMSAERRIEVLACCEELGIPIVEDDPFSLTAFGEQPPPPLKSLDRNGTVLYIGSLSKIAASGLRIGWMVAPHTVIRRLADARQQMDFGLSIFPQWIAARLLDSTSFLPHIEQLRIALRDRRDVMASALRRMLPGEISFELPQGGLNLWCRIHGEVNDYALLENGIRNGVVFVPGSVYGAEHGYVRLSYARPPMEEIEMGIDKFAQALYKSLRT</sequence>
<comment type="cofactor">
    <cofactor evidence="1">
        <name>pyridoxal 5'-phosphate</name>
        <dbReference type="ChEBI" id="CHEBI:597326"/>
    </cofactor>
</comment>
<keyword evidence="3" id="KW-0032">Aminotransferase</keyword>
<dbReference type="EMBL" id="VNHS01000003">
    <property type="protein sequence ID" value="TYP76407.1"/>
    <property type="molecule type" value="Genomic_DNA"/>
</dbReference>
<dbReference type="GO" id="GO:0003700">
    <property type="term" value="F:DNA-binding transcription factor activity"/>
    <property type="evidence" value="ECO:0007669"/>
    <property type="project" value="InterPro"/>
</dbReference>
<dbReference type="CDD" id="cd07377">
    <property type="entry name" value="WHTH_GntR"/>
    <property type="match status" value="1"/>
</dbReference>
<dbReference type="PANTHER" id="PTHR46577">
    <property type="entry name" value="HTH-TYPE TRANSCRIPTIONAL REGULATORY PROTEIN GABR"/>
    <property type="match status" value="1"/>
</dbReference>
<evidence type="ECO:0000256" key="6">
    <source>
        <dbReference type="ARBA" id="ARBA00023015"/>
    </source>
</evidence>
<dbReference type="SUPFAM" id="SSF46785">
    <property type="entry name" value="Winged helix' DNA-binding domain"/>
    <property type="match status" value="1"/>
</dbReference>
<dbReference type="Gene3D" id="3.40.640.10">
    <property type="entry name" value="Type I PLP-dependent aspartate aminotransferase-like (Major domain)"/>
    <property type="match status" value="1"/>
</dbReference>
<dbReference type="CDD" id="cd00609">
    <property type="entry name" value="AAT_like"/>
    <property type="match status" value="1"/>
</dbReference>
<dbReference type="GO" id="GO:0008483">
    <property type="term" value="F:transaminase activity"/>
    <property type="evidence" value="ECO:0007669"/>
    <property type="project" value="UniProtKB-KW"/>
</dbReference>
<accession>A0A5S5CAR5</accession>
<evidence type="ECO:0000256" key="2">
    <source>
        <dbReference type="ARBA" id="ARBA00005384"/>
    </source>
</evidence>
<dbReference type="InterPro" id="IPR015421">
    <property type="entry name" value="PyrdxlP-dep_Trfase_major"/>
</dbReference>
<dbReference type="GO" id="GO:0003677">
    <property type="term" value="F:DNA binding"/>
    <property type="evidence" value="ECO:0007669"/>
    <property type="project" value="UniProtKB-KW"/>
</dbReference>
<dbReference type="PANTHER" id="PTHR46577:SF1">
    <property type="entry name" value="HTH-TYPE TRANSCRIPTIONAL REGULATORY PROTEIN GABR"/>
    <property type="match status" value="1"/>
</dbReference>
<dbReference type="PROSITE" id="PS50949">
    <property type="entry name" value="HTH_GNTR"/>
    <property type="match status" value="1"/>
</dbReference>
<dbReference type="InterPro" id="IPR036388">
    <property type="entry name" value="WH-like_DNA-bd_sf"/>
</dbReference>
<keyword evidence="11" id="KW-1185">Reference proteome</keyword>
<keyword evidence="5" id="KW-0663">Pyridoxal phosphate</keyword>
<dbReference type="Pfam" id="PF00155">
    <property type="entry name" value="Aminotran_1_2"/>
    <property type="match status" value="1"/>
</dbReference>
<comment type="caution">
    <text evidence="10">The sequence shown here is derived from an EMBL/GenBank/DDBJ whole genome shotgun (WGS) entry which is preliminary data.</text>
</comment>
<dbReference type="InterPro" id="IPR051446">
    <property type="entry name" value="HTH_trans_reg/aminotransferase"/>
</dbReference>
<protein>
    <submittedName>
        <fullName evidence="10">DNA-binding transcriptional MocR family regulator</fullName>
    </submittedName>
</protein>
<dbReference type="SMART" id="SM00345">
    <property type="entry name" value="HTH_GNTR"/>
    <property type="match status" value="1"/>
</dbReference>
<keyword evidence="7 10" id="KW-0238">DNA-binding</keyword>
<evidence type="ECO:0000256" key="4">
    <source>
        <dbReference type="ARBA" id="ARBA00022679"/>
    </source>
</evidence>
<evidence type="ECO:0000313" key="11">
    <source>
        <dbReference type="Proteomes" id="UP000323257"/>
    </source>
</evidence>
<evidence type="ECO:0000256" key="5">
    <source>
        <dbReference type="ARBA" id="ARBA00022898"/>
    </source>
</evidence>
<dbReference type="InterPro" id="IPR015422">
    <property type="entry name" value="PyrdxlP-dep_Trfase_small"/>
</dbReference>
<organism evidence="10 11">
    <name type="scientific">Paenibacillus methanolicus</name>
    <dbReference type="NCBI Taxonomy" id="582686"/>
    <lineage>
        <taxon>Bacteria</taxon>
        <taxon>Bacillati</taxon>
        <taxon>Bacillota</taxon>
        <taxon>Bacilli</taxon>
        <taxon>Bacillales</taxon>
        <taxon>Paenibacillaceae</taxon>
        <taxon>Paenibacillus</taxon>
    </lineage>
</organism>
<name>A0A5S5CAR5_9BACL</name>
<evidence type="ECO:0000313" key="10">
    <source>
        <dbReference type="EMBL" id="TYP76407.1"/>
    </source>
</evidence>
<dbReference type="OrthoDB" id="9802601at2"/>
<evidence type="ECO:0000259" key="9">
    <source>
        <dbReference type="PROSITE" id="PS50949"/>
    </source>
</evidence>
<dbReference type="Gene3D" id="3.90.1150.10">
    <property type="entry name" value="Aspartate Aminotransferase, domain 1"/>
    <property type="match status" value="1"/>
</dbReference>
<keyword evidence="6" id="KW-0805">Transcription regulation</keyword>
<gene>
    <name evidence="10" type="ORF">BCM02_10368</name>
</gene>